<dbReference type="Proteomes" id="UP001055439">
    <property type="component" value="Chromosome 2"/>
</dbReference>
<proteinExistence type="predicted"/>
<feature type="region of interest" description="Disordered" evidence="1">
    <location>
        <begin position="1"/>
        <end position="29"/>
    </location>
</feature>
<evidence type="ECO:0000313" key="3">
    <source>
        <dbReference type="Proteomes" id="UP001055439"/>
    </source>
</evidence>
<protein>
    <submittedName>
        <fullName evidence="2">Uncharacterized protein</fullName>
    </submittedName>
</protein>
<sequence length="71" mass="7867">MAGSLLPPLQPIVVNDTRRKRHSHSDASSLCPLPQSVGGKIILCVGKGLVVIHINHSNKQHQSKDQRRWIL</sequence>
<organism evidence="2 3">
    <name type="scientific">Musa troglodytarum</name>
    <name type="common">fe'i banana</name>
    <dbReference type="NCBI Taxonomy" id="320322"/>
    <lineage>
        <taxon>Eukaryota</taxon>
        <taxon>Viridiplantae</taxon>
        <taxon>Streptophyta</taxon>
        <taxon>Embryophyta</taxon>
        <taxon>Tracheophyta</taxon>
        <taxon>Spermatophyta</taxon>
        <taxon>Magnoliopsida</taxon>
        <taxon>Liliopsida</taxon>
        <taxon>Zingiberales</taxon>
        <taxon>Musaceae</taxon>
        <taxon>Musa</taxon>
    </lineage>
</organism>
<dbReference type="AlphaFoldDB" id="A0A9E7JQZ0"/>
<evidence type="ECO:0000256" key="1">
    <source>
        <dbReference type="SAM" id="MobiDB-lite"/>
    </source>
</evidence>
<name>A0A9E7JQZ0_9LILI</name>
<reference evidence="2" key="1">
    <citation type="submission" date="2022-05" db="EMBL/GenBank/DDBJ databases">
        <title>The Musa troglodytarum L. genome provides insights into the mechanism of non-climacteric behaviour and enrichment of carotenoids.</title>
        <authorList>
            <person name="Wang J."/>
        </authorList>
    </citation>
    <scope>NUCLEOTIDE SEQUENCE</scope>
    <source>
        <tissue evidence="2">Leaf</tissue>
    </source>
</reference>
<evidence type="ECO:0000313" key="2">
    <source>
        <dbReference type="EMBL" id="URD90752.1"/>
    </source>
</evidence>
<keyword evidence="3" id="KW-1185">Reference proteome</keyword>
<dbReference type="EMBL" id="CP097504">
    <property type="protein sequence ID" value="URD90752.1"/>
    <property type="molecule type" value="Genomic_DNA"/>
</dbReference>
<gene>
    <name evidence="2" type="ORF">MUK42_28059</name>
</gene>
<accession>A0A9E7JQZ0</accession>